<dbReference type="KEGG" id="ladl:NCTC12735_01220"/>
<accession>A0A3S4YIE6</accession>
<keyword evidence="1" id="KW-0614">Plasmid</keyword>
<dbReference type="EMBL" id="LR134428">
    <property type="protein sequence ID" value="VEH85585.1"/>
    <property type="molecule type" value="Genomic_DNA"/>
</dbReference>
<geneLocation type="plasmid" evidence="1 2">
    <name>19</name>
</geneLocation>
<name>A0A3S4YIE6_9GAMM</name>
<dbReference type="Proteomes" id="UP000281170">
    <property type="component" value="Plasmid 19"/>
</dbReference>
<organism evidence="1 2">
    <name type="scientific">Legionella adelaidensis</name>
    <dbReference type="NCBI Taxonomy" id="45056"/>
    <lineage>
        <taxon>Bacteria</taxon>
        <taxon>Pseudomonadati</taxon>
        <taxon>Pseudomonadota</taxon>
        <taxon>Gammaproteobacteria</taxon>
        <taxon>Legionellales</taxon>
        <taxon>Legionellaceae</taxon>
        <taxon>Legionella</taxon>
    </lineage>
</organism>
<sequence>MRDYSKMWGFINRDKNHMPTPYHGYPILMKQYNQLPWYKKAGFWLSAPRLAWGLFGYRKNPDENRVMQLIQWAKASWFFKTKFEQYIYTIIEPVIIEPELAVNTHSNYSETIGNIADVVSVIAEYVTGGAYGATSRFHREADTTRIRKITNQLLLAVAYGMESKEANIPVKPSDVGNLFKSHLYAKELLQKSPKFLLERGDVTDWAGRTFENITAFEYALWAKDFKMIEMMLHCIPETEAGDAIRAAL</sequence>
<gene>
    <name evidence="1" type="ORF">NCTC12735_01220</name>
</gene>
<evidence type="ECO:0000313" key="2">
    <source>
        <dbReference type="Proteomes" id="UP000281170"/>
    </source>
</evidence>
<protein>
    <submittedName>
        <fullName evidence="1">Uncharacterized protein</fullName>
    </submittedName>
</protein>
<dbReference type="RefSeq" id="WP_141117165.1">
    <property type="nucleotide sequence ID" value="NZ_LR134428.1"/>
</dbReference>
<dbReference type="AlphaFoldDB" id="A0A3S4YIE6"/>
<reference evidence="1 2" key="1">
    <citation type="submission" date="2018-12" db="EMBL/GenBank/DDBJ databases">
        <authorList>
            <consortium name="Pathogen Informatics"/>
        </authorList>
    </citation>
    <scope>NUCLEOTIDE SEQUENCE [LARGE SCALE GENOMIC DNA]</scope>
    <source>
        <strain evidence="1 2">NCTC12735</strain>
        <plasmid evidence="2">19</plasmid>
    </source>
</reference>
<proteinExistence type="predicted"/>
<evidence type="ECO:0000313" key="1">
    <source>
        <dbReference type="EMBL" id="VEH85585.1"/>
    </source>
</evidence>